<comment type="similarity">
    <text evidence="2">Belongs to the HIBADH-related family. 3-hydroxyisobutyrate dehydrogenase subfamily.</text>
</comment>
<dbReference type="Gene3D" id="1.10.1040.10">
    <property type="entry name" value="N-(1-d-carboxylethyl)-l-norvaline Dehydrogenase, domain 2"/>
    <property type="match status" value="1"/>
</dbReference>
<keyword evidence="5" id="KW-0560">Oxidoreductase</keyword>
<evidence type="ECO:0000256" key="3">
    <source>
        <dbReference type="ARBA" id="ARBA00012991"/>
    </source>
</evidence>
<evidence type="ECO:0000259" key="9">
    <source>
        <dbReference type="Pfam" id="PF03446"/>
    </source>
</evidence>
<dbReference type="EMBL" id="CAJOBC010089693">
    <property type="protein sequence ID" value="CAF4383190.1"/>
    <property type="molecule type" value="Genomic_DNA"/>
</dbReference>
<dbReference type="NCBIfam" id="TIGR01692">
    <property type="entry name" value="HIBADH"/>
    <property type="match status" value="1"/>
</dbReference>
<evidence type="ECO:0000259" key="10">
    <source>
        <dbReference type="Pfam" id="PF14833"/>
    </source>
</evidence>
<dbReference type="SUPFAM" id="SSF51735">
    <property type="entry name" value="NAD(P)-binding Rossmann-fold domains"/>
    <property type="match status" value="1"/>
</dbReference>
<dbReference type="Proteomes" id="UP000663829">
    <property type="component" value="Unassembled WGS sequence"/>
</dbReference>
<dbReference type="FunFam" id="1.10.1040.10:FF:000006">
    <property type="entry name" value="3-hydroxyisobutyrate dehydrogenase"/>
    <property type="match status" value="1"/>
</dbReference>
<keyword evidence="6" id="KW-0520">NAD</keyword>
<dbReference type="InterPro" id="IPR013328">
    <property type="entry name" value="6PGD_dom2"/>
</dbReference>
<dbReference type="GO" id="GO:0008442">
    <property type="term" value="F:3-hydroxyisobutyrate dehydrogenase activity"/>
    <property type="evidence" value="ECO:0007669"/>
    <property type="project" value="UniProtKB-EC"/>
</dbReference>
<organism evidence="11 13">
    <name type="scientific">Didymodactylos carnosus</name>
    <dbReference type="NCBI Taxonomy" id="1234261"/>
    <lineage>
        <taxon>Eukaryota</taxon>
        <taxon>Metazoa</taxon>
        <taxon>Spiralia</taxon>
        <taxon>Gnathifera</taxon>
        <taxon>Rotifera</taxon>
        <taxon>Eurotatoria</taxon>
        <taxon>Bdelloidea</taxon>
        <taxon>Philodinida</taxon>
        <taxon>Philodinidae</taxon>
        <taxon>Didymodactylos</taxon>
    </lineage>
</organism>
<name>A0A815V3E8_9BILA</name>
<protein>
    <recommendedName>
        <fullName evidence="3">3-hydroxyisobutyrate dehydrogenase</fullName>
        <ecNumber evidence="3">1.1.1.31</ecNumber>
    </recommendedName>
</protein>
<feature type="active site" evidence="8">
    <location>
        <position position="181"/>
    </location>
</feature>
<evidence type="ECO:0000313" key="12">
    <source>
        <dbReference type="EMBL" id="CAF4383190.1"/>
    </source>
</evidence>
<evidence type="ECO:0000313" key="11">
    <source>
        <dbReference type="EMBL" id="CAF1524153.1"/>
    </source>
</evidence>
<feature type="domain" description="6-phosphogluconate dehydrogenase NADP-binding" evidence="9">
    <location>
        <begin position="11"/>
        <end position="172"/>
    </location>
</feature>
<evidence type="ECO:0000256" key="7">
    <source>
        <dbReference type="ARBA" id="ARBA00049197"/>
    </source>
</evidence>
<comment type="caution">
    <text evidence="11">The sequence shown here is derived from an EMBL/GenBank/DDBJ whole genome shotgun (WGS) entry which is preliminary data.</text>
</comment>
<dbReference type="UniPathway" id="UPA00362"/>
<dbReference type="InterPro" id="IPR006115">
    <property type="entry name" value="6PGDH_NADP-bd"/>
</dbReference>
<keyword evidence="4" id="KW-0101">Branched-chain amino acid catabolism</keyword>
<dbReference type="InterPro" id="IPR015815">
    <property type="entry name" value="HIBADH-related"/>
</dbReference>
<dbReference type="InterPro" id="IPR008927">
    <property type="entry name" value="6-PGluconate_DH-like_C_sf"/>
</dbReference>
<dbReference type="EMBL" id="CAJNOQ010024134">
    <property type="protein sequence ID" value="CAF1524153.1"/>
    <property type="molecule type" value="Genomic_DNA"/>
</dbReference>
<accession>A0A815V3E8</accession>
<dbReference type="PIRSF" id="PIRSF000103">
    <property type="entry name" value="HIBADH"/>
    <property type="match status" value="1"/>
</dbReference>
<dbReference type="GO" id="GO:0006574">
    <property type="term" value="P:L-valine catabolic process"/>
    <property type="evidence" value="ECO:0007669"/>
    <property type="project" value="UniProtKB-UniPathway"/>
</dbReference>
<evidence type="ECO:0000256" key="4">
    <source>
        <dbReference type="ARBA" id="ARBA00022456"/>
    </source>
</evidence>
<evidence type="ECO:0000256" key="1">
    <source>
        <dbReference type="ARBA" id="ARBA00005109"/>
    </source>
</evidence>
<dbReference type="InterPro" id="IPR011548">
    <property type="entry name" value="HIBADH"/>
</dbReference>
<reference evidence="11" key="1">
    <citation type="submission" date="2021-02" db="EMBL/GenBank/DDBJ databases">
        <authorList>
            <person name="Nowell W R."/>
        </authorList>
    </citation>
    <scope>NUCLEOTIDE SEQUENCE</scope>
</reference>
<dbReference type="PANTHER" id="PTHR22981">
    <property type="entry name" value="3-HYDROXYISOBUTYRATE DEHYDROGENASE-RELATED"/>
    <property type="match status" value="1"/>
</dbReference>
<dbReference type="InterPro" id="IPR036291">
    <property type="entry name" value="NAD(P)-bd_dom_sf"/>
</dbReference>
<evidence type="ECO:0000256" key="8">
    <source>
        <dbReference type="PIRSR" id="PIRSR000103-1"/>
    </source>
</evidence>
<evidence type="ECO:0000313" key="13">
    <source>
        <dbReference type="Proteomes" id="UP000663829"/>
    </source>
</evidence>
<dbReference type="Proteomes" id="UP000681722">
    <property type="component" value="Unassembled WGS sequence"/>
</dbReference>
<dbReference type="InterPro" id="IPR029154">
    <property type="entry name" value="HIBADH-like_NADP-bd"/>
</dbReference>
<comment type="catalytic activity">
    <reaction evidence="7">
        <text>3-hydroxy-2-methylpropanoate + NAD(+) = 2-methyl-3-oxopropanoate + NADH + H(+)</text>
        <dbReference type="Rhea" id="RHEA:17681"/>
        <dbReference type="ChEBI" id="CHEBI:11805"/>
        <dbReference type="ChEBI" id="CHEBI:15378"/>
        <dbReference type="ChEBI" id="CHEBI:57540"/>
        <dbReference type="ChEBI" id="CHEBI:57700"/>
        <dbReference type="ChEBI" id="CHEBI:57945"/>
        <dbReference type="EC" id="1.1.1.31"/>
    </reaction>
</comment>
<dbReference type="Pfam" id="PF14833">
    <property type="entry name" value="NAD_binding_11"/>
    <property type="match status" value="1"/>
</dbReference>
<comment type="pathway">
    <text evidence="1">Amino-acid degradation; L-valine degradation.</text>
</comment>
<dbReference type="AlphaFoldDB" id="A0A815V3E8"/>
<evidence type="ECO:0000256" key="5">
    <source>
        <dbReference type="ARBA" id="ARBA00023002"/>
    </source>
</evidence>
<dbReference type="GO" id="GO:0050661">
    <property type="term" value="F:NADP binding"/>
    <property type="evidence" value="ECO:0007669"/>
    <property type="project" value="InterPro"/>
</dbReference>
<evidence type="ECO:0000256" key="2">
    <source>
        <dbReference type="ARBA" id="ARBA00006013"/>
    </source>
</evidence>
<feature type="domain" description="3-hydroxyisobutyrate dehydrogenase-like NAD-binding" evidence="10">
    <location>
        <begin position="175"/>
        <end position="302"/>
    </location>
</feature>
<sequence>MVRTSLIRYANIGFIGTGNMGKFMATNLINAGHHLKIFDSNKQCLVQFQGKSNAKCVETPADTVKDSNFVITMLPIGKIVRDVCTGNNSVFGAAKPGTYVIDCSTIDVATSQKLAEIAEKKDIHFVDAPVSGGVTGAEKATLTFMVGAKTSNDFEKVKEILSVMGKNIVHAGTNGNGLAAKIANNMLLAISMIATAEAMNLGIKLGLDKNVLTKLINSSSGRCWSSEMYNPVPGIMPTGAASNDYNGGFACELMQKDISLALDAANDIKVNIPLGEHASKIYNNLTKCGFAKKDFSVIYKYLNENPKA</sequence>
<dbReference type="SUPFAM" id="SSF48179">
    <property type="entry name" value="6-phosphogluconate dehydrogenase C-terminal domain-like"/>
    <property type="match status" value="1"/>
</dbReference>
<dbReference type="EC" id="1.1.1.31" evidence="3"/>
<evidence type="ECO:0000256" key="6">
    <source>
        <dbReference type="ARBA" id="ARBA00023027"/>
    </source>
</evidence>
<dbReference type="Gene3D" id="3.40.50.720">
    <property type="entry name" value="NAD(P)-binding Rossmann-like Domain"/>
    <property type="match status" value="1"/>
</dbReference>
<dbReference type="GO" id="GO:0051287">
    <property type="term" value="F:NAD binding"/>
    <property type="evidence" value="ECO:0007669"/>
    <property type="project" value="InterPro"/>
</dbReference>
<dbReference type="PANTHER" id="PTHR22981:SF7">
    <property type="entry name" value="3-HYDROXYISOBUTYRATE DEHYDROGENASE, MITOCHONDRIAL"/>
    <property type="match status" value="1"/>
</dbReference>
<dbReference type="OrthoDB" id="435038at2759"/>
<proteinExistence type="inferred from homology"/>
<keyword evidence="13" id="KW-1185">Reference proteome</keyword>
<gene>
    <name evidence="11" type="ORF">GPM918_LOCUS37695</name>
    <name evidence="12" type="ORF">SRO942_LOCUS38467</name>
</gene>
<dbReference type="Pfam" id="PF03446">
    <property type="entry name" value="NAD_binding_2"/>
    <property type="match status" value="1"/>
</dbReference>